<dbReference type="PANTHER" id="PTHR43080:SF2">
    <property type="entry name" value="CBS DOMAIN-CONTAINING PROTEIN"/>
    <property type="match status" value="1"/>
</dbReference>
<evidence type="ECO:0000256" key="1">
    <source>
        <dbReference type="ARBA" id="ARBA00023122"/>
    </source>
</evidence>
<sequence>MTKITTVKQVLQGKGNAIWSITPESTVLEALQLMADKDVGALLVMKEGKLAGIFSERDYARKAILKEKPSKDMLVKDFMTRELFYISPDTTIEECMALITQKRIRHLPVMEEGQVVGVLSIGDVVKKLISDQDFTIQQLENYVLGEYGM</sequence>
<protein>
    <submittedName>
        <fullName evidence="4">Putative signal transduction protein with CBS domains</fullName>
    </submittedName>
</protein>
<dbReference type="SMART" id="SM00116">
    <property type="entry name" value="CBS"/>
    <property type="match status" value="2"/>
</dbReference>
<evidence type="ECO:0000259" key="3">
    <source>
        <dbReference type="PROSITE" id="PS51371"/>
    </source>
</evidence>
<dbReference type="STRING" id="1499967.U27_01576"/>
<evidence type="ECO:0000256" key="2">
    <source>
        <dbReference type="PROSITE-ProRule" id="PRU00703"/>
    </source>
</evidence>
<dbReference type="AlphaFoldDB" id="A0A081CAS0"/>
<dbReference type="PROSITE" id="PS51371">
    <property type="entry name" value="CBS"/>
    <property type="match status" value="2"/>
</dbReference>
<accession>A0A081CAS0</accession>
<dbReference type="Pfam" id="PF00571">
    <property type="entry name" value="CBS"/>
    <property type="match status" value="2"/>
</dbReference>
<dbReference type="HOGENOM" id="CLU_040681_3_2_0"/>
<proteinExistence type="predicted"/>
<feature type="domain" description="CBS" evidence="3">
    <location>
        <begin position="12"/>
        <end position="70"/>
    </location>
</feature>
<evidence type="ECO:0000313" key="4">
    <source>
        <dbReference type="EMBL" id="GAK61675.1"/>
    </source>
</evidence>
<name>A0A081CAS0_VECG1</name>
<dbReference type="InterPro" id="IPR044725">
    <property type="entry name" value="CBSX3_CBS_dom"/>
</dbReference>
<dbReference type="PANTHER" id="PTHR43080">
    <property type="entry name" value="CBS DOMAIN-CONTAINING PROTEIN CBSX3, MITOCHONDRIAL"/>
    <property type="match status" value="1"/>
</dbReference>
<feature type="domain" description="CBS" evidence="3">
    <location>
        <begin position="79"/>
        <end position="134"/>
    </location>
</feature>
<gene>
    <name evidence="4" type="ORF">U27_01576</name>
</gene>
<evidence type="ECO:0000313" key="5">
    <source>
        <dbReference type="Proteomes" id="UP000030661"/>
    </source>
</evidence>
<dbReference type="SUPFAM" id="SSF54631">
    <property type="entry name" value="CBS-domain pair"/>
    <property type="match status" value="1"/>
</dbReference>
<organism evidence="4">
    <name type="scientific">Vecturithrix granuli</name>
    <dbReference type="NCBI Taxonomy" id="1499967"/>
    <lineage>
        <taxon>Bacteria</taxon>
        <taxon>Candidatus Moduliflexota</taxon>
        <taxon>Candidatus Vecturitrichia</taxon>
        <taxon>Candidatus Vecturitrichales</taxon>
        <taxon>Candidatus Vecturitrichaceae</taxon>
        <taxon>Candidatus Vecturithrix</taxon>
    </lineage>
</organism>
<dbReference type="CDD" id="cd04623">
    <property type="entry name" value="CBS_pair_bac_euk"/>
    <property type="match status" value="1"/>
</dbReference>
<dbReference type="Proteomes" id="UP000030661">
    <property type="component" value="Unassembled WGS sequence"/>
</dbReference>
<keyword evidence="1 2" id="KW-0129">CBS domain</keyword>
<dbReference type="InterPro" id="IPR051257">
    <property type="entry name" value="Diverse_CBS-Domain"/>
</dbReference>
<dbReference type="eggNOG" id="COG2905">
    <property type="taxonomic scope" value="Bacteria"/>
</dbReference>
<keyword evidence="5" id="KW-1185">Reference proteome</keyword>
<dbReference type="EMBL" id="DF820481">
    <property type="protein sequence ID" value="GAK61675.1"/>
    <property type="molecule type" value="Genomic_DNA"/>
</dbReference>
<reference evidence="4" key="1">
    <citation type="journal article" date="2015" name="PeerJ">
        <title>First genomic representation of candidate bacterial phylum KSB3 points to enhanced environmental sensing as a trigger of wastewater bulking.</title>
        <authorList>
            <person name="Sekiguchi Y."/>
            <person name="Ohashi A."/>
            <person name="Parks D.H."/>
            <person name="Yamauchi T."/>
            <person name="Tyson G.W."/>
            <person name="Hugenholtz P."/>
        </authorList>
    </citation>
    <scope>NUCLEOTIDE SEQUENCE [LARGE SCALE GENOMIC DNA]</scope>
</reference>
<dbReference type="Gene3D" id="3.10.580.10">
    <property type="entry name" value="CBS-domain"/>
    <property type="match status" value="1"/>
</dbReference>
<dbReference type="InterPro" id="IPR046342">
    <property type="entry name" value="CBS_dom_sf"/>
</dbReference>
<dbReference type="InterPro" id="IPR000644">
    <property type="entry name" value="CBS_dom"/>
</dbReference>